<dbReference type="Pfam" id="PF00300">
    <property type="entry name" value="His_Phos_1"/>
    <property type="match status" value="1"/>
</dbReference>
<accession>A0A6M4H9V0</accession>
<evidence type="ECO:0000313" key="1">
    <source>
        <dbReference type="EMBL" id="QJR15493.1"/>
    </source>
</evidence>
<organism evidence="1 2">
    <name type="scientific">Usitatibacter palustris</name>
    <dbReference type="NCBI Taxonomy" id="2732487"/>
    <lineage>
        <taxon>Bacteria</taxon>
        <taxon>Pseudomonadati</taxon>
        <taxon>Pseudomonadota</taxon>
        <taxon>Betaproteobacteria</taxon>
        <taxon>Nitrosomonadales</taxon>
        <taxon>Usitatibacteraceae</taxon>
        <taxon>Usitatibacter</taxon>
    </lineage>
</organism>
<name>A0A6M4H9V0_9PROT</name>
<dbReference type="FunCoup" id="A0A6M4H9V0">
    <property type="interactions" value="118"/>
</dbReference>
<proteinExistence type="predicted"/>
<sequence>MDLILWRHAEAEDGEDDLKRELTKRGKKQAERMAQWLRPLLAGEWQILVSPSKRTLQTVKALDLPFDVREALGPSSTPQVVLREVGWPSASEPVLVVGHQPTLGQIAAKLVGGAVGDVSIKKGAIWWFATRDRRGEQETILKAVLNPDLLDD</sequence>
<dbReference type="AlphaFoldDB" id="A0A6M4H9V0"/>
<dbReference type="Proteomes" id="UP000503096">
    <property type="component" value="Chromosome"/>
</dbReference>
<dbReference type="InParanoid" id="A0A6M4H9V0"/>
<reference evidence="1 2" key="1">
    <citation type="submission" date="2020-04" db="EMBL/GenBank/DDBJ databases">
        <title>Usitatibacter rugosus gen. nov., sp. nov. and Usitatibacter palustris sp. nov., novel members of Usitatibacteraceae fam. nov. within the order Nitrosomonadales isolated from soil.</title>
        <authorList>
            <person name="Huber K.J."/>
            <person name="Neumann-Schaal M."/>
            <person name="Geppert A."/>
            <person name="Luckner M."/>
            <person name="Wanner G."/>
            <person name="Overmann J."/>
        </authorList>
    </citation>
    <scope>NUCLEOTIDE SEQUENCE [LARGE SCALE GENOMIC DNA]</scope>
    <source>
        <strain evidence="1 2">Swamp67</strain>
    </source>
</reference>
<gene>
    <name evidence="1" type="ORF">DSM104440_02314</name>
</gene>
<dbReference type="KEGG" id="upl:DSM104440_02314"/>
<dbReference type="CDD" id="cd07067">
    <property type="entry name" value="HP_PGM_like"/>
    <property type="match status" value="1"/>
</dbReference>
<keyword evidence="2" id="KW-1185">Reference proteome</keyword>
<evidence type="ECO:0008006" key="3">
    <source>
        <dbReference type="Google" id="ProtNLM"/>
    </source>
</evidence>
<dbReference type="SUPFAM" id="SSF53254">
    <property type="entry name" value="Phosphoglycerate mutase-like"/>
    <property type="match status" value="1"/>
</dbReference>
<dbReference type="InterPro" id="IPR029033">
    <property type="entry name" value="His_PPase_superfam"/>
</dbReference>
<dbReference type="SMART" id="SM00855">
    <property type="entry name" value="PGAM"/>
    <property type="match status" value="1"/>
</dbReference>
<dbReference type="RefSeq" id="WP_171162815.1">
    <property type="nucleotide sequence ID" value="NZ_CP053073.1"/>
</dbReference>
<dbReference type="EMBL" id="CP053073">
    <property type="protein sequence ID" value="QJR15493.1"/>
    <property type="molecule type" value="Genomic_DNA"/>
</dbReference>
<protein>
    <recommendedName>
        <fullName evidence="3">Histidine phosphatase family protein</fullName>
    </recommendedName>
</protein>
<dbReference type="Gene3D" id="3.40.50.1240">
    <property type="entry name" value="Phosphoglycerate mutase-like"/>
    <property type="match status" value="1"/>
</dbReference>
<evidence type="ECO:0000313" key="2">
    <source>
        <dbReference type="Proteomes" id="UP000503096"/>
    </source>
</evidence>
<dbReference type="InterPro" id="IPR013078">
    <property type="entry name" value="His_Pase_superF_clade-1"/>
</dbReference>